<name>A0A5B7TXY6_9FLAO</name>
<dbReference type="KEGG" id="fbe:FF125_17320"/>
<dbReference type="Proteomes" id="UP000306229">
    <property type="component" value="Chromosome"/>
</dbReference>
<evidence type="ECO:0000256" key="1">
    <source>
        <dbReference type="SAM" id="Phobius"/>
    </source>
</evidence>
<dbReference type="Pfam" id="PF14126">
    <property type="entry name" value="DUF4293"/>
    <property type="match status" value="1"/>
</dbReference>
<sequence length="144" mass="16317">MIQRIQSLYLLLAAICSVVLIQMFYLWSNESGASFYALDLFQESEFTLKVIPVLFVISGVMSIVSVFMFKQRKNQFVINRFNILVNFILLGILIYHLLTLSGESQVSEKGIGAFLPIVVVVLLAIANRAIKKDEDLVKSVDRLR</sequence>
<dbReference type="AlphaFoldDB" id="A0A5B7TXY6"/>
<dbReference type="OrthoDB" id="594989at2"/>
<keyword evidence="3" id="KW-1185">Reference proteome</keyword>
<keyword evidence="1" id="KW-0812">Transmembrane</keyword>
<dbReference type="RefSeq" id="WP_138950955.1">
    <property type="nucleotide sequence ID" value="NZ_CP040749.1"/>
</dbReference>
<protein>
    <submittedName>
        <fullName evidence="2">DUF4293 family protein</fullName>
    </submittedName>
</protein>
<feature type="transmembrane region" description="Helical" evidence="1">
    <location>
        <begin position="47"/>
        <end position="69"/>
    </location>
</feature>
<keyword evidence="1" id="KW-0472">Membrane</keyword>
<evidence type="ECO:0000313" key="3">
    <source>
        <dbReference type="Proteomes" id="UP000306229"/>
    </source>
</evidence>
<accession>A0A5B7TXY6</accession>
<organism evidence="2 3">
    <name type="scientific">Aureibaculum algae</name>
    <dbReference type="NCBI Taxonomy" id="2584122"/>
    <lineage>
        <taxon>Bacteria</taxon>
        <taxon>Pseudomonadati</taxon>
        <taxon>Bacteroidota</taxon>
        <taxon>Flavobacteriia</taxon>
        <taxon>Flavobacteriales</taxon>
        <taxon>Flavobacteriaceae</taxon>
        <taxon>Aureibaculum</taxon>
    </lineage>
</organism>
<keyword evidence="1" id="KW-1133">Transmembrane helix</keyword>
<gene>
    <name evidence="2" type="ORF">FF125_17320</name>
</gene>
<dbReference type="EMBL" id="CP040749">
    <property type="protein sequence ID" value="QCX40121.1"/>
    <property type="molecule type" value="Genomic_DNA"/>
</dbReference>
<feature type="transmembrane region" description="Helical" evidence="1">
    <location>
        <begin position="81"/>
        <end position="98"/>
    </location>
</feature>
<feature type="transmembrane region" description="Helical" evidence="1">
    <location>
        <begin position="110"/>
        <end position="130"/>
    </location>
</feature>
<proteinExistence type="predicted"/>
<dbReference type="InterPro" id="IPR025635">
    <property type="entry name" value="DUF4293"/>
</dbReference>
<feature type="transmembrane region" description="Helical" evidence="1">
    <location>
        <begin position="7"/>
        <end position="27"/>
    </location>
</feature>
<evidence type="ECO:0000313" key="2">
    <source>
        <dbReference type="EMBL" id="QCX40121.1"/>
    </source>
</evidence>
<reference evidence="2 3" key="1">
    <citation type="submission" date="2019-05" db="EMBL/GenBank/DDBJ databases">
        <title>Algicella ahnfeltiae gen. nov., sp. nov., a novel marine bacterium of the family Flavobacteriaceae isolated from a red alga.</title>
        <authorList>
            <person name="Nedashkovskaya O.I."/>
            <person name="Kukhlevskiy A.D."/>
            <person name="Kim S.-G."/>
            <person name="Zhukova N.V."/>
            <person name="Mikhailov V.V."/>
        </authorList>
    </citation>
    <scope>NUCLEOTIDE SEQUENCE [LARGE SCALE GENOMIC DNA]</scope>
    <source>
        <strain evidence="2 3">10Alg115</strain>
    </source>
</reference>